<dbReference type="InterPro" id="IPR046528">
    <property type="entry name" value="DUF6593"/>
</dbReference>
<dbReference type="HOGENOM" id="CLU_084280_1_0_1"/>
<gene>
    <name evidence="3" type="ORF">AG1IA_03103</name>
</gene>
<dbReference type="Proteomes" id="UP000011668">
    <property type="component" value="Unassembled WGS sequence"/>
</dbReference>
<sequence length="234" mass="25843">MKPSNIVPNRCSPNSVPAHSYYVTLVVTPRAPRATKLPSVAHQASVDQLEYVAVKRRLEFGRYTLSRTSPKNTTLIDPGGTVAYEISSTYHLGGSQTTIKKADQTLATIHWKVFQRNTITWNGKTTTISEIFPRSRTLSTSRVYTTPSGEQFKWKDRAKLYCVSVDTGLNLAMYERTLFYLFRSKKSTLDISSSGAHLTDALVVTWAIAEKKARDRRRSRRHGGGGGGGGGDGG</sequence>
<feature type="compositionally biased region" description="Gly residues" evidence="1">
    <location>
        <begin position="224"/>
        <end position="234"/>
    </location>
</feature>
<dbReference type="OrthoDB" id="3360976at2759"/>
<dbReference type="EMBL" id="AFRT01000693">
    <property type="protein sequence ID" value="ELU42881.1"/>
    <property type="molecule type" value="Genomic_DNA"/>
</dbReference>
<evidence type="ECO:0000259" key="2">
    <source>
        <dbReference type="Pfam" id="PF20236"/>
    </source>
</evidence>
<feature type="domain" description="DUF6593" evidence="2">
    <location>
        <begin position="69"/>
        <end position="215"/>
    </location>
</feature>
<proteinExistence type="predicted"/>
<name>L8WXT0_THACA</name>
<comment type="caution">
    <text evidence="3">The sequence shown here is derived from an EMBL/GenBank/DDBJ whole genome shotgun (WGS) entry which is preliminary data.</text>
</comment>
<dbReference type="OMA" id="EVEFHTF"/>
<accession>L8WXT0</accession>
<reference evidence="3 4" key="1">
    <citation type="journal article" date="2013" name="Nat. Commun.">
        <title>The evolution and pathogenic mechanisms of the rice sheath blight pathogen.</title>
        <authorList>
            <person name="Zheng A."/>
            <person name="Lin R."/>
            <person name="Xu L."/>
            <person name="Qin P."/>
            <person name="Tang C."/>
            <person name="Ai P."/>
            <person name="Zhang D."/>
            <person name="Liu Y."/>
            <person name="Sun Z."/>
            <person name="Feng H."/>
            <person name="Wang Y."/>
            <person name="Chen Y."/>
            <person name="Liang X."/>
            <person name="Fu R."/>
            <person name="Li Q."/>
            <person name="Zhang J."/>
            <person name="Yu X."/>
            <person name="Xie Z."/>
            <person name="Ding L."/>
            <person name="Guan P."/>
            <person name="Tang J."/>
            <person name="Liang Y."/>
            <person name="Wang S."/>
            <person name="Deng Q."/>
            <person name="Li S."/>
            <person name="Zhu J."/>
            <person name="Wang L."/>
            <person name="Liu H."/>
            <person name="Li P."/>
        </authorList>
    </citation>
    <scope>NUCLEOTIDE SEQUENCE [LARGE SCALE GENOMIC DNA]</scope>
    <source>
        <strain evidence="4">AG-1 IA</strain>
    </source>
</reference>
<protein>
    <recommendedName>
        <fullName evidence="2">DUF6593 domain-containing protein</fullName>
    </recommendedName>
</protein>
<dbReference type="AlphaFoldDB" id="L8WXT0"/>
<evidence type="ECO:0000313" key="3">
    <source>
        <dbReference type="EMBL" id="ELU42881.1"/>
    </source>
</evidence>
<feature type="region of interest" description="Disordered" evidence="1">
    <location>
        <begin position="214"/>
        <end position="234"/>
    </location>
</feature>
<feature type="compositionally biased region" description="Basic residues" evidence="1">
    <location>
        <begin position="214"/>
        <end position="223"/>
    </location>
</feature>
<dbReference type="Pfam" id="PF20236">
    <property type="entry name" value="DUF6593"/>
    <property type="match status" value="1"/>
</dbReference>
<evidence type="ECO:0000313" key="4">
    <source>
        <dbReference type="Proteomes" id="UP000011668"/>
    </source>
</evidence>
<keyword evidence="4" id="KW-1185">Reference proteome</keyword>
<evidence type="ECO:0000256" key="1">
    <source>
        <dbReference type="SAM" id="MobiDB-lite"/>
    </source>
</evidence>
<organism evidence="3 4">
    <name type="scientific">Thanatephorus cucumeris (strain AG1-IA)</name>
    <name type="common">Rice sheath blight fungus</name>
    <name type="synonym">Rhizoctonia solani</name>
    <dbReference type="NCBI Taxonomy" id="983506"/>
    <lineage>
        <taxon>Eukaryota</taxon>
        <taxon>Fungi</taxon>
        <taxon>Dikarya</taxon>
        <taxon>Basidiomycota</taxon>
        <taxon>Agaricomycotina</taxon>
        <taxon>Agaricomycetes</taxon>
        <taxon>Cantharellales</taxon>
        <taxon>Ceratobasidiaceae</taxon>
        <taxon>Rhizoctonia</taxon>
        <taxon>Rhizoctonia solani AG-1</taxon>
    </lineage>
</organism>